<comment type="caution">
    <text evidence="1">The sequence shown here is derived from an EMBL/GenBank/DDBJ whole genome shotgun (WGS) entry which is preliminary data.</text>
</comment>
<dbReference type="InterPro" id="IPR009279">
    <property type="entry name" value="Portal_Mu"/>
</dbReference>
<gene>
    <name evidence="1" type="ORF">E1091_19525</name>
</gene>
<proteinExistence type="predicted"/>
<dbReference type="Pfam" id="PF06074">
    <property type="entry name" value="Portal_Mu"/>
    <property type="match status" value="1"/>
</dbReference>
<evidence type="ECO:0000313" key="2">
    <source>
        <dbReference type="Proteomes" id="UP000295626"/>
    </source>
</evidence>
<reference evidence="1 2" key="1">
    <citation type="submission" date="2019-02" db="EMBL/GenBank/DDBJ databases">
        <title>Draft genome sequences of novel Actinobacteria.</title>
        <authorList>
            <person name="Sahin N."/>
            <person name="Ay H."/>
            <person name="Saygin H."/>
        </authorList>
    </citation>
    <scope>NUCLEOTIDE SEQUENCE [LARGE SCALE GENOMIC DNA]</scope>
    <source>
        <strain evidence="1 2">JCM 30529</strain>
    </source>
</reference>
<sequence>MVVTPVSEIGYAHVPGSWWTTDDEPTPELRWPEAVAVYDAMRSQDAQVGSVLRAVTYPLRRTPWRLDPAGARDEGVQLVAEHLGLPVVGQAVRPVVRTRDRFSWPEHLRLALLMLPF</sequence>
<protein>
    <submittedName>
        <fullName evidence="1">Uncharacterized protein</fullName>
    </submittedName>
</protein>
<accession>A0ABY2DCF6</accession>
<feature type="non-terminal residue" evidence="1">
    <location>
        <position position="117"/>
    </location>
</feature>
<keyword evidence="2" id="KW-1185">Reference proteome</keyword>
<dbReference type="Proteomes" id="UP000295626">
    <property type="component" value="Unassembled WGS sequence"/>
</dbReference>
<evidence type="ECO:0000313" key="1">
    <source>
        <dbReference type="EMBL" id="TDB79271.1"/>
    </source>
</evidence>
<name>A0ABY2DCF6_9ACTN</name>
<organism evidence="1 2">
    <name type="scientific">Micromonospora fluostatini</name>
    <dbReference type="NCBI Taxonomy" id="1629071"/>
    <lineage>
        <taxon>Bacteria</taxon>
        <taxon>Bacillati</taxon>
        <taxon>Actinomycetota</taxon>
        <taxon>Actinomycetes</taxon>
        <taxon>Micromonosporales</taxon>
        <taxon>Micromonosporaceae</taxon>
        <taxon>Micromonospora</taxon>
    </lineage>
</organism>
<dbReference type="EMBL" id="SMKE01001159">
    <property type="protein sequence ID" value="TDB79271.1"/>
    <property type="molecule type" value="Genomic_DNA"/>
</dbReference>